<dbReference type="EMBL" id="LGUG01000004">
    <property type="protein sequence ID" value="KON97261.1"/>
    <property type="molecule type" value="Genomic_DNA"/>
</dbReference>
<dbReference type="GO" id="GO:0005524">
    <property type="term" value="F:ATP binding"/>
    <property type="evidence" value="ECO:0007669"/>
    <property type="project" value="UniProtKB-KW"/>
</dbReference>
<evidence type="ECO:0000313" key="14">
    <source>
        <dbReference type="Proteomes" id="UP000037269"/>
    </source>
</evidence>
<dbReference type="Proteomes" id="UP000037269">
    <property type="component" value="Unassembled WGS sequence"/>
</dbReference>
<dbReference type="NCBIfam" id="NF002360">
    <property type="entry name" value="PRK01322.1"/>
    <property type="match status" value="1"/>
</dbReference>
<comment type="subunit">
    <text evidence="3 11">Homodimer.</text>
</comment>
<keyword evidence="6 11" id="KW-0547">Nucleotide-binding</keyword>
<keyword evidence="5 11" id="KW-0436">Ligase</keyword>
<evidence type="ECO:0000256" key="4">
    <source>
        <dbReference type="ARBA" id="ARBA00012984"/>
    </source>
</evidence>
<dbReference type="GeneID" id="42307262"/>
<dbReference type="AlphaFoldDB" id="A0A0D1Y117"/>
<evidence type="ECO:0000256" key="9">
    <source>
        <dbReference type="ARBA" id="ARBA00022842"/>
    </source>
</evidence>
<dbReference type="STRING" id="47500.AF333_19105"/>
<dbReference type="EMBL" id="FNED01000020">
    <property type="protein sequence ID" value="SDJ54294.1"/>
    <property type="molecule type" value="Genomic_DNA"/>
</dbReference>
<keyword evidence="9 11" id="KW-0460">Magnesium</keyword>
<dbReference type="GO" id="GO:0042410">
    <property type="term" value="F:6-carboxyhexanoate-CoA ligase activity"/>
    <property type="evidence" value="ECO:0007669"/>
    <property type="project" value="UniProtKB-UniRule"/>
</dbReference>
<name>A0A0D1Y117_ANEMI</name>
<dbReference type="HAMAP" id="MF_00668">
    <property type="entry name" value="BioW"/>
    <property type="match status" value="1"/>
</dbReference>
<dbReference type="Pfam" id="PF03744">
    <property type="entry name" value="BioW"/>
    <property type="match status" value="1"/>
</dbReference>
<dbReference type="UniPathway" id="UPA00999">
    <property type="reaction ID" value="UER00351"/>
</dbReference>
<evidence type="ECO:0000256" key="8">
    <source>
        <dbReference type="ARBA" id="ARBA00022840"/>
    </source>
</evidence>
<comment type="pathway">
    <text evidence="2 11">Metabolic intermediate metabolism; pimeloyl-CoA biosynthesis; pimeloyl-CoA from pimelate: step 1/1.</text>
</comment>
<dbReference type="RefSeq" id="WP_043063357.1">
    <property type="nucleotide sequence ID" value="NZ_BJOA01000289.1"/>
</dbReference>
<reference evidence="13 15" key="2">
    <citation type="submission" date="2016-10" db="EMBL/GenBank/DDBJ databases">
        <authorList>
            <person name="de Groot N.N."/>
        </authorList>
    </citation>
    <scope>NUCLEOTIDE SEQUENCE [LARGE SCALE GENOMIC DNA]</scope>
    <source>
        <strain evidence="13 15">DSM 2895</strain>
    </source>
</reference>
<evidence type="ECO:0000256" key="11">
    <source>
        <dbReference type="HAMAP-Rule" id="MF_00668"/>
    </source>
</evidence>
<reference evidence="12 14" key="1">
    <citation type="submission" date="2015-07" db="EMBL/GenBank/DDBJ databases">
        <title>Fjat-14205 dsm 2895.</title>
        <authorList>
            <person name="Liu B."/>
            <person name="Wang J."/>
            <person name="Zhu Y."/>
            <person name="Liu G."/>
            <person name="Chen Q."/>
            <person name="Chen Z."/>
            <person name="Lan J."/>
            <person name="Che J."/>
            <person name="Ge C."/>
            <person name="Shi H."/>
            <person name="Pan Z."/>
            <person name="Liu X."/>
        </authorList>
    </citation>
    <scope>NUCLEOTIDE SEQUENCE [LARGE SCALE GENOMIC DNA]</scope>
    <source>
        <strain evidence="12 14">DSM 2895</strain>
    </source>
</reference>
<comment type="catalytic activity">
    <reaction evidence="10 11">
        <text>heptanedioate + ATP + CoA = 6-carboxyhexanoyl-CoA + AMP + diphosphate</text>
        <dbReference type="Rhea" id="RHEA:14781"/>
        <dbReference type="ChEBI" id="CHEBI:30616"/>
        <dbReference type="ChEBI" id="CHEBI:33019"/>
        <dbReference type="ChEBI" id="CHEBI:36165"/>
        <dbReference type="ChEBI" id="CHEBI:57287"/>
        <dbReference type="ChEBI" id="CHEBI:57360"/>
        <dbReference type="ChEBI" id="CHEBI:456215"/>
        <dbReference type="EC" id="6.2.1.14"/>
    </reaction>
</comment>
<evidence type="ECO:0000256" key="6">
    <source>
        <dbReference type="ARBA" id="ARBA00022741"/>
    </source>
</evidence>
<dbReference type="Proteomes" id="UP000182836">
    <property type="component" value="Unassembled WGS sequence"/>
</dbReference>
<evidence type="ECO:0000256" key="7">
    <source>
        <dbReference type="ARBA" id="ARBA00022756"/>
    </source>
</evidence>
<organism evidence="12 14">
    <name type="scientific">Aneurinibacillus migulanus</name>
    <name type="common">Bacillus migulanus</name>
    <dbReference type="NCBI Taxonomy" id="47500"/>
    <lineage>
        <taxon>Bacteria</taxon>
        <taxon>Bacillati</taxon>
        <taxon>Bacillota</taxon>
        <taxon>Bacilli</taxon>
        <taxon>Bacillales</taxon>
        <taxon>Paenibacillaceae</taxon>
        <taxon>Aneurinibacillus group</taxon>
        <taxon>Aneurinibacillus</taxon>
    </lineage>
</organism>
<protein>
    <recommendedName>
        <fullName evidence="4 11">6-carboxyhexanoate--CoA ligase</fullName>
        <ecNumber evidence="4 11">6.2.1.14</ecNumber>
    </recommendedName>
    <alternativeName>
        <fullName evidence="11">Pimeloyl-CoA synthase</fullName>
    </alternativeName>
</protein>
<evidence type="ECO:0000256" key="5">
    <source>
        <dbReference type="ARBA" id="ARBA00022598"/>
    </source>
</evidence>
<dbReference type="PATRIC" id="fig|47500.8.peg.5889"/>
<dbReference type="OrthoDB" id="9792985at2"/>
<comment type="cofactor">
    <cofactor evidence="1 11">
        <name>Mg(2+)</name>
        <dbReference type="ChEBI" id="CHEBI:18420"/>
    </cofactor>
</comment>
<comment type="similarity">
    <text evidence="11">Belongs to the BioW family.</text>
</comment>
<proteinExistence type="inferred from homology"/>
<keyword evidence="14" id="KW-1185">Reference proteome</keyword>
<evidence type="ECO:0000313" key="15">
    <source>
        <dbReference type="Proteomes" id="UP000182836"/>
    </source>
</evidence>
<dbReference type="GO" id="GO:0009102">
    <property type="term" value="P:biotin biosynthetic process"/>
    <property type="evidence" value="ECO:0007669"/>
    <property type="project" value="UniProtKB-UniRule"/>
</dbReference>
<dbReference type="NCBIfam" id="TIGR01204">
    <property type="entry name" value="bioW"/>
    <property type="match status" value="1"/>
</dbReference>
<evidence type="ECO:0000313" key="12">
    <source>
        <dbReference type="EMBL" id="KON97261.1"/>
    </source>
</evidence>
<evidence type="ECO:0000256" key="1">
    <source>
        <dbReference type="ARBA" id="ARBA00001946"/>
    </source>
</evidence>
<dbReference type="GO" id="GO:0000287">
    <property type="term" value="F:magnesium ion binding"/>
    <property type="evidence" value="ECO:0007669"/>
    <property type="project" value="UniProtKB-UniRule"/>
</dbReference>
<dbReference type="InterPro" id="IPR005499">
    <property type="entry name" value="BioW"/>
</dbReference>
<keyword evidence="8 11" id="KW-0067">ATP-binding</keyword>
<comment type="function">
    <text evidence="11">Catalyzes the transformation of pimelate into pimeloyl-CoA with concomitant hydrolysis of ATP to AMP.</text>
</comment>
<sequence length="252" mass="27839">MSTERLYSLRMRAAQGGAHEEGGLHISGGEKLGVEEEIETLVGRLLDKALHHSRGTADFINLVIERVDASNCSVLSPLTVSTYKVSDYRAGRQKAVTQLRELSVSETAIMNAFNILSSAQNIRGAILLDSQSGERLDTRGDRGVRVSRMDWDQEQYASWIRRHPQFDSPRIAEALALATKVVHAQGTVAELCWSDDPDYVTGYVASMTKGYCRITHLKEEGDLSGGRVFFVSPGTSISGYVEYLERSLVWIG</sequence>
<gene>
    <name evidence="11" type="primary">bioW</name>
    <name evidence="12" type="ORF">AF333_19105</name>
    <name evidence="13" type="ORF">SAMN04487909_12050</name>
</gene>
<evidence type="ECO:0000313" key="13">
    <source>
        <dbReference type="EMBL" id="SDJ54294.1"/>
    </source>
</evidence>
<keyword evidence="7 11" id="KW-0093">Biotin biosynthesis</keyword>
<accession>A0A0D1Y117</accession>
<evidence type="ECO:0000256" key="3">
    <source>
        <dbReference type="ARBA" id="ARBA00011738"/>
    </source>
</evidence>
<dbReference type="EC" id="6.2.1.14" evidence="4 11"/>
<evidence type="ECO:0000256" key="10">
    <source>
        <dbReference type="ARBA" id="ARBA00049553"/>
    </source>
</evidence>
<evidence type="ECO:0000256" key="2">
    <source>
        <dbReference type="ARBA" id="ARBA00005075"/>
    </source>
</evidence>